<protein>
    <recommendedName>
        <fullName evidence="8">Exonuclease domain-containing protein</fullName>
    </recommendedName>
</protein>
<evidence type="ECO:0000313" key="10">
    <source>
        <dbReference type="Proteomes" id="UP001374579"/>
    </source>
</evidence>
<evidence type="ECO:0000259" key="8">
    <source>
        <dbReference type="SMART" id="SM00479"/>
    </source>
</evidence>
<dbReference type="AlphaFoldDB" id="A0AAN9BXV6"/>
<dbReference type="InterPro" id="IPR034922">
    <property type="entry name" value="REX1-like_exo"/>
</dbReference>
<comment type="subcellular location">
    <subcellularLocation>
        <location evidence="1">Nucleus</location>
    </subcellularLocation>
</comment>
<keyword evidence="3" id="KW-0540">Nuclease</keyword>
<comment type="caution">
    <text evidence="9">The sequence shown here is derived from an EMBL/GenBank/DDBJ whole genome shotgun (WGS) entry which is preliminary data.</text>
</comment>
<feature type="region of interest" description="Disordered" evidence="7">
    <location>
        <begin position="537"/>
        <end position="567"/>
    </location>
</feature>
<sequence>MAKDTKEVVQHEKRKAHDTRSANNAEGEPAAKKKCLHPDSSSSPGSSGINGIGDQPKKDAESVPAKVYDEYYLARKAQQKAAMERPKLFLTQNNVQLSNESETSPSDKGKAPHLPRLSVIELQTLLIFALQRGQFCNVPGWCCLKRSGKMSSLVLVVLGDVSATDFKQNQDCFPFLCETFKENLRVRLVSPSSYFSSLDVDLYAVPLTKQQLQEVVRKNNGQISQRHGKKVVFPVQANFPLPANIEGYTKYEWSSDQDKKSNQNADAGQKNKSNQNADAGMVNSKEISGVIKSEKDADPGVVNDEDGAETKVISPVQLLLSTSQMVEEKYPMPGDEDAASRYPGFINTKMQYEPATKESPLFALDCEMCLTTVMKQELTRVSIVNEKGEVVYDELVKPYNGIINYLTRYSGITKKMLDPVTKRLEYVQREIAHLLPPDAILCGQSLCNDLNALKIFHPYVIDTSVIYNLSGNRRVKCGLKRLSWHFLGKVIQDSSAGHCSSEDAIATIDLVKFKLSKGLEFGDAVLGGITMPNMESFSESNQSLNNPQTEVTRNPLSSTTRSKNQQTLPGAAKVGVMMCSLFDFLDCRNIEACMIGREKLVTKYQEEPGLKCLATSSDRQARKEARKAAKDTRFTWAVFAEFADLLESQDVATETKEPSAEEKKVVFRNLDKNLKKLVKKLREKCLVAVVMPGRSSTKGEHTEAAAFFHIT</sequence>
<evidence type="ECO:0000313" key="9">
    <source>
        <dbReference type="EMBL" id="KAK7113562.1"/>
    </source>
</evidence>
<evidence type="ECO:0000256" key="3">
    <source>
        <dbReference type="ARBA" id="ARBA00022722"/>
    </source>
</evidence>
<feature type="region of interest" description="Disordered" evidence="7">
    <location>
        <begin position="92"/>
        <end position="112"/>
    </location>
</feature>
<dbReference type="InterPro" id="IPR013520">
    <property type="entry name" value="Ribonucl_H"/>
</dbReference>
<keyword evidence="6" id="KW-0539">Nucleus</keyword>
<dbReference type="FunFam" id="3.30.420.10:FF:000019">
    <property type="entry name" value="RNA exonuclease NEF-sp"/>
    <property type="match status" value="1"/>
</dbReference>
<feature type="region of interest" description="Disordered" evidence="7">
    <location>
        <begin position="253"/>
        <end position="283"/>
    </location>
</feature>
<evidence type="ECO:0000256" key="4">
    <source>
        <dbReference type="ARBA" id="ARBA00022801"/>
    </source>
</evidence>
<evidence type="ECO:0000256" key="1">
    <source>
        <dbReference type="ARBA" id="ARBA00004123"/>
    </source>
</evidence>
<accession>A0AAN9BXV6</accession>
<gene>
    <name evidence="9" type="ORF">V1264_012828</name>
</gene>
<feature type="compositionally biased region" description="Polar residues" evidence="7">
    <location>
        <begin position="262"/>
        <end position="277"/>
    </location>
</feature>
<feature type="domain" description="Exonuclease" evidence="8">
    <location>
        <begin position="360"/>
        <end position="520"/>
    </location>
</feature>
<dbReference type="SMART" id="SM00479">
    <property type="entry name" value="EXOIII"/>
    <property type="match status" value="1"/>
</dbReference>
<proteinExistence type="inferred from homology"/>
<dbReference type="EMBL" id="JBAMIC010000002">
    <property type="protein sequence ID" value="KAK7113562.1"/>
    <property type="molecule type" value="Genomic_DNA"/>
</dbReference>
<evidence type="ECO:0000256" key="7">
    <source>
        <dbReference type="SAM" id="MobiDB-lite"/>
    </source>
</evidence>
<dbReference type="PANTHER" id="PTHR12801:SF82">
    <property type="entry name" value="RNA EXONUCLEASE 5"/>
    <property type="match status" value="1"/>
</dbReference>
<dbReference type="PANTHER" id="PTHR12801">
    <property type="entry name" value="RNA EXONUCLEASE REXO1 / RECO3 FAMILY MEMBER-RELATED"/>
    <property type="match status" value="1"/>
</dbReference>
<dbReference type="Proteomes" id="UP001374579">
    <property type="component" value="Unassembled WGS sequence"/>
</dbReference>
<dbReference type="InterPro" id="IPR012337">
    <property type="entry name" value="RNaseH-like_sf"/>
</dbReference>
<dbReference type="CDD" id="cd06145">
    <property type="entry name" value="REX1_like"/>
    <property type="match status" value="1"/>
</dbReference>
<dbReference type="Pfam" id="PF00929">
    <property type="entry name" value="RNase_T"/>
    <property type="match status" value="1"/>
</dbReference>
<dbReference type="InterPro" id="IPR036397">
    <property type="entry name" value="RNaseH_sf"/>
</dbReference>
<evidence type="ECO:0000256" key="2">
    <source>
        <dbReference type="ARBA" id="ARBA00006357"/>
    </source>
</evidence>
<feature type="compositionally biased region" description="Polar residues" evidence="7">
    <location>
        <begin position="92"/>
        <end position="104"/>
    </location>
</feature>
<dbReference type="Gene3D" id="3.30.420.10">
    <property type="entry name" value="Ribonuclease H-like superfamily/Ribonuclease H"/>
    <property type="match status" value="1"/>
</dbReference>
<dbReference type="GO" id="GO:0005634">
    <property type="term" value="C:nucleus"/>
    <property type="evidence" value="ECO:0007669"/>
    <property type="project" value="UniProtKB-SubCell"/>
</dbReference>
<evidence type="ECO:0000256" key="6">
    <source>
        <dbReference type="ARBA" id="ARBA00023242"/>
    </source>
</evidence>
<keyword evidence="10" id="KW-1185">Reference proteome</keyword>
<evidence type="ECO:0000256" key="5">
    <source>
        <dbReference type="ARBA" id="ARBA00022839"/>
    </source>
</evidence>
<dbReference type="SUPFAM" id="SSF53098">
    <property type="entry name" value="Ribonuclease H-like"/>
    <property type="match status" value="1"/>
</dbReference>
<dbReference type="GO" id="GO:0003676">
    <property type="term" value="F:nucleic acid binding"/>
    <property type="evidence" value="ECO:0007669"/>
    <property type="project" value="InterPro"/>
</dbReference>
<comment type="similarity">
    <text evidence="2">Belongs to the REXO1/REXO3 family.</text>
</comment>
<dbReference type="GO" id="GO:0004527">
    <property type="term" value="F:exonuclease activity"/>
    <property type="evidence" value="ECO:0007669"/>
    <property type="project" value="UniProtKB-KW"/>
</dbReference>
<keyword evidence="5" id="KW-0269">Exonuclease</keyword>
<name>A0AAN9BXV6_9CAEN</name>
<feature type="compositionally biased region" description="Basic and acidic residues" evidence="7">
    <location>
        <begin position="1"/>
        <end position="11"/>
    </location>
</feature>
<feature type="region of interest" description="Disordered" evidence="7">
    <location>
        <begin position="1"/>
        <end position="61"/>
    </location>
</feature>
<feature type="compositionally biased region" description="Low complexity" evidence="7">
    <location>
        <begin position="38"/>
        <end position="54"/>
    </location>
</feature>
<keyword evidence="4" id="KW-0378">Hydrolase</keyword>
<dbReference type="InterPro" id="IPR047021">
    <property type="entry name" value="REXO1/3/4-like"/>
</dbReference>
<reference evidence="9 10" key="1">
    <citation type="submission" date="2024-02" db="EMBL/GenBank/DDBJ databases">
        <title>Chromosome-scale genome assembly of the rough periwinkle Littorina saxatilis.</title>
        <authorList>
            <person name="De Jode A."/>
            <person name="Faria R."/>
            <person name="Formenti G."/>
            <person name="Sims Y."/>
            <person name="Smith T.P."/>
            <person name="Tracey A."/>
            <person name="Wood J.M.D."/>
            <person name="Zagrodzka Z.B."/>
            <person name="Johannesson K."/>
            <person name="Butlin R.K."/>
            <person name="Leder E.H."/>
        </authorList>
    </citation>
    <scope>NUCLEOTIDE SEQUENCE [LARGE SCALE GENOMIC DNA]</scope>
    <source>
        <strain evidence="9">Snail1</strain>
        <tissue evidence="9">Muscle</tissue>
    </source>
</reference>
<organism evidence="9 10">
    <name type="scientific">Littorina saxatilis</name>
    <dbReference type="NCBI Taxonomy" id="31220"/>
    <lineage>
        <taxon>Eukaryota</taxon>
        <taxon>Metazoa</taxon>
        <taxon>Spiralia</taxon>
        <taxon>Lophotrochozoa</taxon>
        <taxon>Mollusca</taxon>
        <taxon>Gastropoda</taxon>
        <taxon>Caenogastropoda</taxon>
        <taxon>Littorinimorpha</taxon>
        <taxon>Littorinoidea</taxon>
        <taxon>Littorinidae</taxon>
        <taxon>Littorina</taxon>
    </lineage>
</organism>